<dbReference type="OrthoDB" id="35501at2157"/>
<keyword evidence="3" id="KW-1185">Reference proteome</keyword>
<proteinExistence type="inferred from homology"/>
<sequence length="261" mass="27684">MDLELDGNAVLCTAASSGLGLASAEAFAREGADVAICGRSAERLDEAERSLQELGDGGVLAVEADITDADDIERFVDETVDAFGGLDHVVTSAGGPPSGPFLDMDDADFYSAYDLLVMSVVRTTREAYPHLQESDAGTVVNITSRSVQEVIDGLVLSNSVRRAVIGLMKTQAREFAPDVRVNAVLPGAHETSRIEDLIEQNIDRGEYESYDEGLDDWSDGIPLERIGDPEELGETVAWLSSEAASYVTGAAVPVDGGSLRS</sequence>
<dbReference type="Pfam" id="PF13561">
    <property type="entry name" value="adh_short_C2"/>
    <property type="match status" value="1"/>
</dbReference>
<protein>
    <submittedName>
        <fullName evidence="2">Glucose 1-dehydrogenase/3-oxoacyl-[acyl-carrier protein] reductase</fullName>
    </submittedName>
</protein>
<dbReference type="PRINTS" id="PR00081">
    <property type="entry name" value="GDHRDH"/>
</dbReference>
<comment type="similarity">
    <text evidence="1">Belongs to the short-chain dehydrogenases/reductases (SDR) family.</text>
</comment>
<dbReference type="STRING" id="660518.SAMN05216218_102148"/>
<reference evidence="3" key="1">
    <citation type="submission" date="2016-10" db="EMBL/GenBank/DDBJ databases">
        <authorList>
            <person name="Varghese N."/>
            <person name="Submissions S."/>
        </authorList>
    </citation>
    <scope>NUCLEOTIDE SEQUENCE [LARGE SCALE GENOMIC DNA]</scope>
    <source>
        <strain evidence="3">IBRC-M 10760</strain>
    </source>
</reference>
<evidence type="ECO:0000256" key="1">
    <source>
        <dbReference type="ARBA" id="ARBA00006484"/>
    </source>
</evidence>
<dbReference type="FunFam" id="3.40.50.720:FF:000084">
    <property type="entry name" value="Short-chain dehydrogenase reductase"/>
    <property type="match status" value="1"/>
</dbReference>
<dbReference type="EMBL" id="FNBK01000002">
    <property type="protein sequence ID" value="SDE90525.1"/>
    <property type="molecule type" value="Genomic_DNA"/>
</dbReference>
<dbReference type="SUPFAM" id="SSF51735">
    <property type="entry name" value="NAD(P)-binding Rossmann-fold domains"/>
    <property type="match status" value="1"/>
</dbReference>
<evidence type="ECO:0000313" key="2">
    <source>
        <dbReference type="EMBL" id="SDE90525.1"/>
    </source>
</evidence>
<name>A0A1G7GQU5_9EURY</name>
<dbReference type="PANTHER" id="PTHR42879:SF6">
    <property type="entry name" value="NADPH-DEPENDENT REDUCTASE BACG"/>
    <property type="match status" value="1"/>
</dbReference>
<dbReference type="PANTHER" id="PTHR42879">
    <property type="entry name" value="3-OXOACYL-(ACYL-CARRIER-PROTEIN) REDUCTASE"/>
    <property type="match status" value="1"/>
</dbReference>
<accession>A0A1G7GQU5</accession>
<dbReference type="InterPro" id="IPR036291">
    <property type="entry name" value="NAD(P)-bd_dom_sf"/>
</dbReference>
<organism evidence="2 3">
    <name type="scientific">Halorientalis regularis</name>
    <dbReference type="NCBI Taxonomy" id="660518"/>
    <lineage>
        <taxon>Archaea</taxon>
        <taxon>Methanobacteriati</taxon>
        <taxon>Methanobacteriota</taxon>
        <taxon>Stenosarchaea group</taxon>
        <taxon>Halobacteria</taxon>
        <taxon>Halobacteriales</taxon>
        <taxon>Haloarculaceae</taxon>
        <taxon>Halorientalis</taxon>
    </lineage>
</organism>
<dbReference type="CDD" id="cd05344">
    <property type="entry name" value="BKR_like_SDR_like"/>
    <property type="match status" value="1"/>
</dbReference>
<gene>
    <name evidence="2" type="ORF">SAMN05216218_102148</name>
</gene>
<dbReference type="Gene3D" id="3.40.50.720">
    <property type="entry name" value="NAD(P)-binding Rossmann-like Domain"/>
    <property type="match status" value="1"/>
</dbReference>
<dbReference type="InterPro" id="IPR002347">
    <property type="entry name" value="SDR_fam"/>
</dbReference>
<dbReference type="InterPro" id="IPR050259">
    <property type="entry name" value="SDR"/>
</dbReference>
<dbReference type="AlphaFoldDB" id="A0A1G7GQU5"/>
<dbReference type="RefSeq" id="WP_092687914.1">
    <property type="nucleotide sequence ID" value="NZ_FNBK01000002.1"/>
</dbReference>
<dbReference type="Proteomes" id="UP000199076">
    <property type="component" value="Unassembled WGS sequence"/>
</dbReference>
<evidence type="ECO:0000313" key="3">
    <source>
        <dbReference type="Proteomes" id="UP000199076"/>
    </source>
</evidence>